<feature type="coiled-coil region" evidence="1">
    <location>
        <begin position="205"/>
        <end position="232"/>
    </location>
</feature>
<dbReference type="OrthoDB" id="676979at2759"/>
<dbReference type="EMBL" id="CAMKVN010000179">
    <property type="protein sequence ID" value="CAI2164798.1"/>
    <property type="molecule type" value="Genomic_DNA"/>
</dbReference>
<comment type="caution">
    <text evidence="2">The sequence shown here is derived from an EMBL/GenBank/DDBJ whole genome shotgun (WGS) entry which is preliminary data.</text>
</comment>
<reference evidence="2" key="1">
    <citation type="submission" date="2022-08" db="EMBL/GenBank/DDBJ databases">
        <authorList>
            <person name="Kallberg Y."/>
            <person name="Tangrot J."/>
            <person name="Rosling A."/>
        </authorList>
    </citation>
    <scope>NUCLEOTIDE SEQUENCE</scope>
    <source>
        <strain evidence="2">Wild A</strain>
    </source>
</reference>
<proteinExistence type="predicted"/>
<dbReference type="AlphaFoldDB" id="A0A9W4WUL7"/>
<dbReference type="Proteomes" id="UP001153678">
    <property type="component" value="Unassembled WGS sequence"/>
</dbReference>
<organism evidence="2 3">
    <name type="scientific">Funneliformis geosporum</name>
    <dbReference type="NCBI Taxonomy" id="1117311"/>
    <lineage>
        <taxon>Eukaryota</taxon>
        <taxon>Fungi</taxon>
        <taxon>Fungi incertae sedis</taxon>
        <taxon>Mucoromycota</taxon>
        <taxon>Glomeromycotina</taxon>
        <taxon>Glomeromycetes</taxon>
        <taxon>Glomerales</taxon>
        <taxon>Glomeraceae</taxon>
        <taxon>Funneliformis</taxon>
    </lineage>
</organism>
<keyword evidence="1" id="KW-0175">Coiled coil</keyword>
<evidence type="ECO:0000256" key="1">
    <source>
        <dbReference type="SAM" id="Coils"/>
    </source>
</evidence>
<sequence>MNLEQNPNSNSQELDSKKQQLKALETKSKELIKPLPLDTQITILQKEIKVLENKSNKNHLEKTLLADKKKELAELLSKQNNSHVNNAKPNIGEEKLEGSPNLKEFINLTEISCQKNQLSNLDFLLTLSNPEKLIYLDVSCNNFPPCDLIIFSRFKNLKTLVIDNSPFYGSLKPLENLHKLEFLYINDTDITEGLKYLPDRLIRSLEEENIKIESLEDEIFHLTNLIKQQKKKIVQAYLRFNPEKELLRKLIEAHLQITKWRKKEAPLTEYETELTEYKKIRSDLKSKLNEDKLKEKSLLLEEKNKLPQITNNEQGNYLTNNMETEVDKQISFYQPREKNINRVDGLKEIVYKKTNQVQEEKEFERLFGEVRSKIKKIEKLRLKKNREKLSSKKEIEKNDVLQYLLNQKKSKKDQRNQIFTIIYQQLTNQDFEFWLKEFTELKKVLNSLKNKETNSGVEE</sequence>
<dbReference type="InterPro" id="IPR032675">
    <property type="entry name" value="LRR_dom_sf"/>
</dbReference>
<evidence type="ECO:0000313" key="3">
    <source>
        <dbReference type="Proteomes" id="UP001153678"/>
    </source>
</evidence>
<protein>
    <submittedName>
        <fullName evidence="2">1559_t:CDS:1</fullName>
    </submittedName>
</protein>
<keyword evidence="3" id="KW-1185">Reference proteome</keyword>
<dbReference type="SUPFAM" id="SSF52058">
    <property type="entry name" value="L domain-like"/>
    <property type="match status" value="1"/>
</dbReference>
<name>A0A9W4WUL7_9GLOM</name>
<gene>
    <name evidence="2" type="ORF">FWILDA_LOCUS1747</name>
</gene>
<accession>A0A9W4WUL7</accession>
<evidence type="ECO:0000313" key="2">
    <source>
        <dbReference type="EMBL" id="CAI2164798.1"/>
    </source>
</evidence>
<dbReference type="Gene3D" id="3.80.10.10">
    <property type="entry name" value="Ribonuclease Inhibitor"/>
    <property type="match status" value="1"/>
</dbReference>